<organism evidence="5 6">
    <name type="scientific">Sphingobium fluviale</name>
    <dbReference type="NCBI Taxonomy" id="2506423"/>
    <lineage>
        <taxon>Bacteria</taxon>
        <taxon>Pseudomonadati</taxon>
        <taxon>Pseudomonadota</taxon>
        <taxon>Alphaproteobacteria</taxon>
        <taxon>Sphingomonadales</taxon>
        <taxon>Sphingomonadaceae</taxon>
        <taxon>Sphingobium</taxon>
    </lineage>
</organism>
<dbReference type="Proteomes" id="UP000290958">
    <property type="component" value="Unassembled WGS sequence"/>
</dbReference>
<dbReference type="PRINTS" id="PR00032">
    <property type="entry name" value="HTHARAC"/>
</dbReference>
<dbReference type="PANTHER" id="PTHR43280">
    <property type="entry name" value="ARAC-FAMILY TRANSCRIPTIONAL REGULATOR"/>
    <property type="match status" value="1"/>
</dbReference>
<dbReference type="PROSITE" id="PS00041">
    <property type="entry name" value="HTH_ARAC_FAMILY_1"/>
    <property type="match status" value="1"/>
</dbReference>
<keyword evidence="6" id="KW-1185">Reference proteome</keyword>
<dbReference type="AlphaFoldDB" id="A0A4Q1KDD9"/>
<dbReference type="InterPro" id="IPR018060">
    <property type="entry name" value="HTH_AraC"/>
</dbReference>
<comment type="caution">
    <text evidence="5">The sequence shown here is derived from an EMBL/GenBank/DDBJ whole genome shotgun (WGS) entry which is preliminary data.</text>
</comment>
<protein>
    <submittedName>
        <fullName evidence="5">AraC family transcriptional regulator</fullName>
    </submittedName>
</protein>
<evidence type="ECO:0000256" key="2">
    <source>
        <dbReference type="ARBA" id="ARBA00023125"/>
    </source>
</evidence>
<sequence>MPMCSMQWEGDASVVNAVIGSLGSRSQPFECSRWSTHAVKHGHKLARLSYCPAEHSAYVKSQMPAHELQSHGGIANAPPRYYLFKGDRPARILWRDASQTYLSPDEMILLSSEDSMTIAFHYEYESQVLIFDTGMLDALFPSYHKIIGKKLDFTPAMKRIAGHIFSAVSNAFEAGLFEVLGDGFCHSMLSILRHAEPSFADSGCNSLNEKLMNLRCGELKTFIERRVCDPELNLAMIADHFDLSRRYIQQIFASTGTTPTQFIEQVRLKFAAELIQKERDRSITDIAFSSGFNSSSYFSTRFRLRFGKTPRAYRHDRNGK</sequence>
<gene>
    <name evidence="5" type="ORF">EQG66_14920</name>
</gene>
<evidence type="ECO:0000256" key="3">
    <source>
        <dbReference type="ARBA" id="ARBA00023163"/>
    </source>
</evidence>
<dbReference type="InterPro" id="IPR020449">
    <property type="entry name" value="Tscrpt_reg_AraC-type_HTH"/>
</dbReference>
<dbReference type="Gene3D" id="1.10.10.60">
    <property type="entry name" value="Homeodomain-like"/>
    <property type="match status" value="1"/>
</dbReference>
<dbReference type="OrthoDB" id="7508028at2"/>
<keyword evidence="1" id="KW-0805">Transcription regulation</keyword>
<proteinExistence type="predicted"/>
<evidence type="ECO:0000313" key="5">
    <source>
        <dbReference type="EMBL" id="RXR24721.1"/>
    </source>
</evidence>
<dbReference type="PANTHER" id="PTHR43280:SF2">
    <property type="entry name" value="HTH-TYPE TRANSCRIPTIONAL REGULATOR EXSA"/>
    <property type="match status" value="1"/>
</dbReference>
<accession>A0A4Q1KDD9</accession>
<dbReference type="Pfam" id="PF12833">
    <property type="entry name" value="HTH_18"/>
    <property type="match status" value="1"/>
</dbReference>
<dbReference type="GO" id="GO:0003700">
    <property type="term" value="F:DNA-binding transcription factor activity"/>
    <property type="evidence" value="ECO:0007669"/>
    <property type="project" value="InterPro"/>
</dbReference>
<name>A0A4Q1KDD9_9SPHN</name>
<dbReference type="InterPro" id="IPR018062">
    <property type="entry name" value="HTH_AraC-typ_CS"/>
</dbReference>
<reference evidence="6" key="1">
    <citation type="submission" date="2019-01" db="EMBL/GenBank/DDBJ databases">
        <title>Cytophagaceae bacterium strain CAR-16.</title>
        <authorList>
            <person name="Chen W.-M."/>
        </authorList>
    </citation>
    <scope>NUCLEOTIDE SEQUENCE [LARGE SCALE GENOMIC DNA]</scope>
    <source>
        <strain evidence="6">CHR27</strain>
    </source>
</reference>
<dbReference type="InterPro" id="IPR009057">
    <property type="entry name" value="Homeodomain-like_sf"/>
</dbReference>
<dbReference type="PROSITE" id="PS01124">
    <property type="entry name" value="HTH_ARAC_FAMILY_2"/>
    <property type="match status" value="1"/>
</dbReference>
<dbReference type="EMBL" id="SBKP01000027">
    <property type="protein sequence ID" value="RXR24721.1"/>
    <property type="molecule type" value="Genomic_DNA"/>
</dbReference>
<dbReference type="GO" id="GO:0043565">
    <property type="term" value="F:sequence-specific DNA binding"/>
    <property type="evidence" value="ECO:0007669"/>
    <property type="project" value="InterPro"/>
</dbReference>
<evidence type="ECO:0000313" key="6">
    <source>
        <dbReference type="Proteomes" id="UP000290958"/>
    </source>
</evidence>
<keyword evidence="2" id="KW-0238">DNA-binding</keyword>
<evidence type="ECO:0000256" key="1">
    <source>
        <dbReference type="ARBA" id="ARBA00023015"/>
    </source>
</evidence>
<dbReference type="SUPFAM" id="SSF46689">
    <property type="entry name" value="Homeodomain-like"/>
    <property type="match status" value="1"/>
</dbReference>
<evidence type="ECO:0000259" key="4">
    <source>
        <dbReference type="PROSITE" id="PS01124"/>
    </source>
</evidence>
<feature type="domain" description="HTH araC/xylS-type" evidence="4">
    <location>
        <begin position="217"/>
        <end position="316"/>
    </location>
</feature>
<dbReference type="SMART" id="SM00342">
    <property type="entry name" value="HTH_ARAC"/>
    <property type="match status" value="1"/>
</dbReference>
<keyword evidence="3" id="KW-0804">Transcription</keyword>